<accession>A0A3D8GSZ8</accession>
<comment type="caution">
    <text evidence="2">The sequence shown here is derived from an EMBL/GenBank/DDBJ whole genome shotgun (WGS) entry which is preliminary data.</text>
</comment>
<evidence type="ECO:0000313" key="3">
    <source>
        <dbReference type="Proteomes" id="UP000257144"/>
    </source>
</evidence>
<keyword evidence="3" id="KW-1185">Reference proteome</keyword>
<protein>
    <recommendedName>
        <fullName evidence="4">DUF3592 domain-containing protein</fullName>
    </recommendedName>
</protein>
<feature type="transmembrane region" description="Helical" evidence="1">
    <location>
        <begin position="142"/>
        <end position="164"/>
    </location>
</feature>
<name>A0A3D8GSZ8_9BACI</name>
<keyword evidence="1" id="KW-0812">Transmembrane</keyword>
<keyword evidence="1" id="KW-0472">Membrane</keyword>
<feature type="transmembrane region" description="Helical" evidence="1">
    <location>
        <begin position="6"/>
        <end position="22"/>
    </location>
</feature>
<dbReference type="RefSeq" id="WP_115451013.1">
    <property type="nucleotide sequence ID" value="NZ_QNQT01000002.1"/>
</dbReference>
<proteinExistence type="predicted"/>
<evidence type="ECO:0000256" key="1">
    <source>
        <dbReference type="SAM" id="Phobius"/>
    </source>
</evidence>
<evidence type="ECO:0000313" key="2">
    <source>
        <dbReference type="EMBL" id="RDU37339.1"/>
    </source>
</evidence>
<reference evidence="2 3" key="1">
    <citation type="submission" date="2018-07" db="EMBL/GenBank/DDBJ databases">
        <title>Bacillus sp. YLB-04 draft genome sequence.</title>
        <authorList>
            <person name="Yu L."/>
            <person name="Tang X."/>
        </authorList>
    </citation>
    <scope>NUCLEOTIDE SEQUENCE [LARGE SCALE GENOMIC DNA]</scope>
    <source>
        <strain evidence="2 3">YLB-04</strain>
    </source>
</reference>
<evidence type="ECO:0008006" key="4">
    <source>
        <dbReference type="Google" id="ProtNLM"/>
    </source>
</evidence>
<dbReference type="EMBL" id="QNQT01000002">
    <property type="protein sequence ID" value="RDU37339.1"/>
    <property type="molecule type" value="Genomic_DNA"/>
</dbReference>
<dbReference type="Proteomes" id="UP000257144">
    <property type="component" value="Unassembled WGS sequence"/>
</dbReference>
<dbReference type="AlphaFoldDB" id="A0A3D8GSZ8"/>
<gene>
    <name evidence="2" type="ORF">DRW41_05690</name>
</gene>
<keyword evidence="1" id="KW-1133">Transmembrane helix</keyword>
<organism evidence="2 3">
    <name type="scientific">Neobacillus piezotolerans</name>
    <dbReference type="NCBI Taxonomy" id="2259171"/>
    <lineage>
        <taxon>Bacteria</taxon>
        <taxon>Bacillati</taxon>
        <taxon>Bacillota</taxon>
        <taxon>Bacilli</taxon>
        <taxon>Bacillales</taxon>
        <taxon>Bacillaceae</taxon>
        <taxon>Neobacillus</taxon>
    </lineage>
</organism>
<sequence>MNMGWLVIVIPIIGGIIGITLQRKKGKNNARKAHQKLAFEVFKNHFHYVCKKNLFYDGDHLFVIKDKGIRSYGNSKIFYYTLKTESGEFEHRVFTNVYDYNKLKKGQLVNRGLIRHKKKNSIYTSSENKGEKAISRIQQRSVMVILSTIVVMGFALSTLVYMVMKFLRG</sequence>